<dbReference type="Pfam" id="PF13439">
    <property type="entry name" value="Glyco_transf_4"/>
    <property type="match status" value="1"/>
</dbReference>
<dbReference type="PANTHER" id="PTHR45947">
    <property type="entry name" value="SULFOQUINOVOSYL TRANSFERASE SQD2"/>
    <property type="match status" value="1"/>
</dbReference>
<feature type="domain" description="Glycosyl transferase family 1" evidence="1">
    <location>
        <begin position="258"/>
        <end position="413"/>
    </location>
</feature>
<dbReference type="Proteomes" id="UP001144347">
    <property type="component" value="Unassembled WGS sequence"/>
</dbReference>
<proteinExistence type="predicted"/>
<evidence type="ECO:0000259" key="1">
    <source>
        <dbReference type="Pfam" id="PF00534"/>
    </source>
</evidence>
<evidence type="ECO:0000313" key="3">
    <source>
        <dbReference type="EMBL" id="MCZ4244702.1"/>
    </source>
</evidence>
<comment type="caution">
    <text evidence="3">The sequence shown here is derived from an EMBL/GenBank/DDBJ whole genome shotgun (WGS) entry which is preliminary data.</text>
</comment>
<dbReference type="CDD" id="cd03801">
    <property type="entry name" value="GT4_PimA-like"/>
    <property type="match status" value="1"/>
</dbReference>
<dbReference type="InterPro" id="IPR028098">
    <property type="entry name" value="Glyco_trans_4-like_N"/>
</dbReference>
<evidence type="ECO:0000313" key="4">
    <source>
        <dbReference type="Proteomes" id="UP001144347"/>
    </source>
</evidence>
<sequence length="436" mass="49925">MDILLATHNFLPHHTGGTEIYVLNLAKFLIKKGHKITIMAAIDSKSIKQHRIIYYDNNLEICSYLYDELTVLGVEYKQISTEQIYSKKSNKHRDSLISFFANMHFDILHINGFTATIGLDLLYALKEKSSDIKVISSFHTAISDPKETLTFANMLTEQDGKINPTADVLSYRFNIPYWLTKTIYRLLPNHNFSFLPALFNIKYLINQNVKSFEQLKTGTDEWWVYSNGIRKHLIASGVKENIIKFERHGISSIFIGNKNIATKPIKFLFNGRAVKIKGFHTLLKSWLSLPDNDDKQLWVTGEPVSNDRSIELLIKKSKIRKDVKWLGVLSQEQLAEVYLQVHTVIIPSECYETGPLVFHEAMACECNVIASDIGGCKELAQLYHDSAVMFKTGNSTDLQLKIQSSIKNTNVNKNRNPILSFEEHFISLFKQSSFYD</sequence>
<organism evidence="3 4">
    <name type="scientific">Pedobacter punctiformis</name>
    <dbReference type="NCBI Taxonomy" id="3004097"/>
    <lineage>
        <taxon>Bacteria</taxon>
        <taxon>Pseudomonadati</taxon>
        <taxon>Bacteroidota</taxon>
        <taxon>Sphingobacteriia</taxon>
        <taxon>Sphingobacteriales</taxon>
        <taxon>Sphingobacteriaceae</taxon>
        <taxon>Pedobacter</taxon>
    </lineage>
</organism>
<dbReference type="RefSeq" id="WP_269427755.1">
    <property type="nucleotide sequence ID" value="NZ_JAPWGM010000003.1"/>
</dbReference>
<dbReference type="Gene3D" id="3.40.50.2000">
    <property type="entry name" value="Glycogen Phosphorylase B"/>
    <property type="match status" value="2"/>
</dbReference>
<accession>A0ABT4L9U2</accession>
<name>A0ABT4L9U2_9SPHI</name>
<dbReference type="PANTHER" id="PTHR45947:SF3">
    <property type="entry name" value="SULFOQUINOVOSYL TRANSFERASE SQD2"/>
    <property type="match status" value="1"/>
</dbReference>
<dbReference type="Pfam" id="PF00534">
    <property type="entry name" value="Glycos_transf_1"/>
    <property type="match status" value="1"/>
</dbReference>
<gene>
    <name evidence="3" type="ORF">O0955_11885</name>
</gene>
<keyword evidence="4" id="KW-1185">Reference proteome</keyword>
<feature type="domain" description="Glycosyltransferase subfamily 4-like N-terminal" evidence="2">
    <location>
        <begin position="16"/>
        <end position="142"/>
    </location>
</feature>
<dbReference type="InterPro" id="IPR001296">
    <property type="entry name" value="Glyco_trans_1"/>
</dbReference>
<evidence type="ECO:0000259" key="2">
    <source>
        <dbReference type="Pfam" id="PF13439"/>
    </source>
</evidence>
<dbReference type="EMBL" id="JAPWGM010000003">
    <property type="protein sequence ID" value="MCZ4244702.1"/>
    <property type="molecule type" value="Genomic_DNA"/>
</dbReference>
<reference evidence="3" key="1">
    <citation type="submission" date="2022-12" db="EMBL/GenBank/DDBJ databases">
        <title>Genome sequence of HCMS5-2.</title>
        <authorList>
            <person name="Woo H."/>
        </authorList>
    </citation>
    <scope>NUCLEOTIDE SEQUENCE</scope>
    <source>
        <strain evidence="3">HCMS5-2</strain>
    </source>
</reference>
<dbReference type="InterPro" id="IPR050194">
    <property type="entry name" value="Glycosyltransferase_grp1"/>
</dbReference>
<protein>
    <submittedName>
        <fullName evidence="3">Glycosyltransferase family 4 protein</fullName>
    </submittedName>
</protein>
<dbReference type="SUPFAM" id="SSF53756">
    <property type="entry name" value="UDP-Glycosyltransferase/glycogen phosphorylase"/>
    <property type="match status" value="1"/>
</dbReference>